<feature type="transmembrane region" description="Helical" evidence="1">
    <location>
        <begin position="39"/>
        <end position="58"/>
    </location>
</feature>
<comment type="caution">
    <text evidence="2">The sequence shown here is derived from an EMBL/GenBank/DDBJ whole genome shotgun (WGS) entry which is preliminary data.</text>
</comment>
<feature type="transmembrane region" description="Helical" evidence="1">
    <location>
        <begin position="13"/>
        <end position="33"/>
    </location>
</feature>
<protein>
    <recommendedName>
        <fullName evidence="4">ABC-2 type transporter domain-containing protein</fullName>
    </recommendedName>
</protein>
<gene>
    <name evidence="2" type="ORF">BAA01_07405</name>
</gene>
<evidence type="ECO:0000313" key="2">
    <source>
        <dbReference type="EMBL" id="OUM90795.1"/>
    </source>
</evidence>
<proteinExistence type="predicted"/>
<dbReference type="Proteomes" id="UP000196475">
    <property type="component" value="Unassembled WGS sequence"/>
</dbReference>
<organism evidence="2 3">
    <name type="scientific">Bacillus thermozeamaize</name>
    <dbReference type="NCBI Taxonomy" id="230954"/>
    <lineage>
        <taxon>Bacteria</taxon>
        <taxon>Bacillati</taxon>
        <taxon>Bacillota</taxon>
        <taxon>Bacilli</taxon>
        <taxon>Bacillales</taxon>
        <taxon>Bacillaceae</taxon>
        <taxon>Bacillus</taxon>
    </lineage>
</organism>
<evidence type="ECO:0000256" key="1">
    <source>
        <dbReference type="SAM" id="Phobius"/>
    </source>
</evidence>
<dbReference type="AlphaFoldDB" id="A0A1Y3PTU6"/>
<evidence type="ECO:0008006" key="4">
    <source>
        <dbReference type="Google" id="ProtNLM"/>
    </source>
</evidence>
<keyword evidence="1" id="KW-1133">Transmembrane helix</keyword>
<sequence length="100" mass="12014">MIIEFRRLFKNKITYKSLCTLLIIVIGNVWAGMTRTFSSFYYFIFPLLIALPIVDAIYRERTTGNLHYQIIRMSRFSYYLRKFLFIEVQNTVFCKKTCSN</sequence>
<keyword evidence="1" id="KW-0472">Membrane</keyword>
<keyword evidence="1" id="KW-0812">Transmembrane</keyword>
<dbReference type="EMBL" id="LZRT01000010">
    <property type="protein sequence ID" value="OUM90795.1"/>
    <property type="molecule type" value="Genomic_DNA"/>
</dbReference>
<name>A0A1Y3PTU6_9BACI</name>
<reference evidence="3" key="1">
    <citation type="submission" date="2016-06" db="EMBL/GenBank/DDBJ databases">
        <authorList>
            <person name="Nascimento L."/>
            <person name="Pereira R.V."/>
            <person name="Martins L.F."/>
            <person name="Quaggio R.B."/>
            <person name="Silva A.M."/>
            <person name="Setubal J.C."/>
        </authorList>
    </citation>
    <scope>NUCLEOTIDE SEQUENCE [LARGE SCALE GENOMIC DNA]</scope>
</reference>
<accession>A0A1Y3PTU6</accession>
<evidence type="ECO:0000313" key="3">
    <source>
        <dbReference type="Proteomes" id="UP000196475"/>
    </source>
</evidence>